<dbReference type="InterPro" id="IPR035985">
    <property type="entry name" value="Ubiquitin-activating_enz"/>
</dbReference>
<dbReference type="GO" id="GO:0008146">
    <property type="term" value="F:sulfotransferase activity"/>
    <property type="evidence" value="ECO:0007669"/>
    <property type="project" value="TreeGrafter"/>
</dbReference>
<dbReference type="OrthoDB" id="9804286at2"/>
<keyword evidence="4" id="KW-0067">ATP-binding</keyword>
<dbReference type="InterPro" id="IPR001763">
    <property type="entry name" value="Rhodanese-like_dom"/>
</dbReference>
<dbReference type="Gene3D" id="3.40.250.10">
    <property type="entry name" value="Rhodanese-like domain"/>
    <property type="match status" value="1"/>
</dbReference>
<dbReference type="CDD" id="cd00757">
    <property type="entry name" value="ThiF_MoeB_HesA_family"/>
    <property type="match status" value="1"/>
</dbReference>
<evidence type="ECO:0000256" key="5">
    <source>
        <dbReference type="ARBA" id="ARBA00052218"/>
    </source>
</evidence>
<reference evidence="14 15" key="1">
    <citation type="submission" date="2018-07" db="EMBL/GenBank/DDBJ databases">
        <title>Genomic Encyclopedia of Type Strains, Phase IV (KMG-IV): sequencing the most valuable type-strain genomes for metagenomic binning, comparative biology and taxonomic classification.</title>
        <authorList>
            <person name="Goeker M."/>
        </authorList>
    </citation>
    <scope>NUCLEOTIDE SEQUENCE [LARGE SCALE GENOMIC DNA]</scope>
    <source>
        <strain evidence="14 15">DSM 4134</strain>
    </source>
</reference>
<dbReference type="GO" id="GO:0061605">
    <property type="term" value="F:molybdopterin-synthase adenylyltransferase activity"/>
    <property type="evidence" value="ECO:0007669"/>
    <property type="project" value="UniProtKB-EC"/>
</dbReference>
<dbReference type="SUPFAM" id="SSF69572">
    <property type="entry name" value="Activating enzymes of the ubiquitin-like proteins"/>
    <property type="match status" value="1"/>
</dbReference>
<dbReference type="Pfam" id="PF00581">
    <property type="entry name" value="Rhodanese"/>
    <property type="match status" value="1"/>
</dbReference>
<sequence length="353" mass="37667">MFSESEKAHYNRQMILPGWGAEKQQLLKDARVLVIGAGGLGCPALQYLAAAGVGTIGIVDGDRVAASNLHRQVLYTQEDIGEYKAEAAAKRLEANNPHVQFDIHTENLTTDNALELLPDYEVVIDGTDNFPTRYLINDACVLLDLPFVYGAITKFEGQVCVFNHAGGPTYRCLFPEPPAPGSVPSCAEIGVIGVLPGLIGTYQALEAIKLITGLGTVRSGELLMINTLDNTQMSISIALNPANRKLTELTDYEAFCGVKASVPEISGEELQSKLEAGAVLVDVREPGEVAAFNMGGMFIPLGQLEARLGELDPSKDTVVICQSGKRSAIGAQQLLDHGFARVWSVKGGIEGVG</sequence>
<protein>
    <recommendedName>
        <fullName evidence="9">Molybdopterin-synthase adenylyltransferase</fullName>
        <ecNumber evidence="8">2.7.7.80</ecNumber>
    </recommendedName>
    <alternativeName>
        <fullName evidence="12">MoaD protein adenylase</fullName>
    </alternativeName>
    <alternativeName>
        <fullName evidence="10">Molybdopterin-converting factor subunit 1 adenylase</fullName>
    </alternativeName>
    <alternativeName>
        <fullName evidence="11">Sulfur carrier protein MoaD adenylyltransferase</fullName>
    </alternativeName>
</protein>
<dbReference type="InterPro" id="IPR000594">
    <property type="entry name" value="ThiF_NAD_FAD-bd"/>
</dbReference>
<evidence type="ECO:0000256" key="9">
    <source>
        <dbReference type="ARBA" id="ARBA00073635"/>
    </source>
</evidence>
<dbReference type="PROSITE" id="PS50206">
    <property type="entry name" value="RHODANESE_3"/>
    <property type="match status" value="1"/>
</dbReference>
<dbReference type="Gene3D" id="3.40.50.720">
    <property type="entry name" value="NAD(P)-binding Rossmann-like Domain"/>
    <property type="match status" value="1"/>
</dbReference>
<organism evidence="14 15">
    <name type="scientific">Marinoscillum furvescens DSM 4134</name>
    <dbReference type="NCBI Taxonomy" id="1122208"/>
    <lineage>
        <taxon>Bacteria</taxon>
        <taxon>Pseudomonadati</taxon>
        <taxon>Bacteroidota</taxon>
        <taxon>Cytophagia</taxon>
        <taxon>Cytophagales</taxon>
        <taxon>Reichenbachiellaceae</taxon>
        <taxon>Marinoscillum</taxon>
    </lineage>
</organism>
<evidence type="ECO:0000313" key="14">
    <source>
        <dbReference type="EMBL" id="REE01784.1"/>
    </source>
</evidence>
<dbReference type="NCBIfam" id="NF004281">
    <property type="entry name" value="PRK05690.1"/>
    <property type="match status" value="1"/>
</dbReference>
<feature type="domain" description="Rhodanese" evidence="13">
    <location>
        <begin position="274"/>
        <end position="351"/>
    </location>
</feature>
<dbReference type="RefSeq" id="WP_115867058.1">
    <property type="nucleotide sequence ID" value="NZ_QREG01000003.1"/>
</dbReference>
<dbReference type="PANTHER" id="PTHR10953:SF102">
    <property type="entry name" value="ADENYLYLTRANSFERASE AND SULFURTRANSFERASE MOCS3"/>
    <property type="match status" value="1"/>
</dbReference>
<keyword evidence="3" id="KW-0547">Nucleotide-binding</keyword>
<evidence type="ECO:0000256" key="8">
    <source>
        <dbReference type="ARBA" id="ARBA00066884"/>
    </source>
</evidence>
<dbReference type="Proteomes" id="UP000256779">
    <property type="component" value="Unassembled WGS sequence"/>
</dbReference>
<dbReference type="FunFam" id="3.40.50.720:FF:000033">
    <property type="entry name" value="Adenylyltransferase and sulfurtransferase MOCS3"/>
    <property type="match status" value="1"/>
</dbReference>
<comment type="function">
    <text evidence="6">Catalyzes the adenylation by ATP of the carboxyl group of the C-terminal glycine of sulfur carrier protein MoaD.</text>
</comment>
<dbReference type="GO" id="GO:0008641">
    <property type="term" value="F:ubiquitin-like modifier activating enzyme activity"/>
    <property type="evidence" value="ECO:0007669"/>
    <property type="project" value="InterPro"/>
</dbReference>
<keyword evidence="2 14" id="KW-0808">Transferase</keyword>
<evidence type="ECO:0000256" key="3">
    <source>
        <dbReference type="ARBA" id="ARBA00022741"/>
    </source>
</evidence>
<evidence type="ECO:0000256" key="11">
    <source>
        <dbReference type="ARBA" id="ARBA00075328"/>
    </source>
</evidence>
<proteinExistence type="inferred from homology"/>
<dbReference type="EC" id="2.7.7.80" evidence="8"/>
<comment type="similarity">
    <text evidence="1">Belongs to the HesA/MoeB/ThiF family.</text>
</comment>
<evidence type="ECO:0000259" key="13">
    <source>
        <dbReference type="PROSITE" id="PS50206"/>
    </source>
</evidence>
<comment type="subunit">
    <text evidence="7">Homodimer. Forms a stable heterotetrameric complex of 2 MoeB and 2 MoaD during adenylation of MoaD.</text>
</comment>
<evidence type="ECO:0000256" key="1">
    <source>
        <dbReference type="ARBA" id="ARBA00009919"/>
    </source>
</evidence>
<evidence type="ECO:0000256" key="7">
    <source>
        <dbReference type="ARBA" id="ARBA00063809"/>
    </source>
</evidence>
<comment type="caution">
    <text evidence="14">The sequence shown here is derived from an EMBL/GenBank/DDBJ whole genome shotgun (WGS) entry which is preliminary data.</text>
</comment>
<evidence type="ECO:0000256" key="2">
    <source>
        <dbReference type="ARBA" id="ARBA00022679"/>
    </source>
</evidence>
<evidence type="ECO:0000256" key="10">
    <source>
        <dbReference type="ARBA" id="ARBA00075110"/>
    </source>
</evidence>
<dbReference type="GO" id="GO:0005524">
    <property type="term" value="F:ATP binding"/>
    <property type="evidence" value="ECO:0007669"/>
    <property type="project" value="UniProtKB-KW"/>
</dbReference>
<dbReference type="PANTHER" id="PTHR10953">
    <property type="entry name" value="UBIQUITIN-ACTIVATING ENZYME E1"/>
    <property type="match status" value="1"/>
</dbReference>
<evidence type="ECO:0000256" key="12">
    <source>
        <dbReference type="ARBA" id="ARBA00078531"/>
    </source>
</evidence>
<evidence type="ECO:0000313" key="15">
    <source>
        <dbReference type="Proteomes" id="UP000256779"/>
    </source>
</evidence>
<dbReference type="InterPro" id="IPR036873">
    <property type="entry name" value="Rhodanese-like_dom_sf"/>
</dbReference>
<accession>A0A3D9L6N4</accession>
<dbReference type="EMBL" id="QREG01000003">
    <property type="protein sequence ID" value="REE01784.1"/>
    <property type="molecule type" value="Genomic_DNA"/>
</dbReference>
<dbReference type="GO" id="GO:0005829">
    <property type="term" value="C:cytosol"/>
    <property type="evidence" value="ECO:0007669"/>
    <property type="project" value="TreeGrafter"/>
</dbReference>
<dbReference type="GO" id="GO:0004792">
    <property type="term" value="F:thiosulfate-cyanide sulfurtransferase activity"/>
    <property type="evidence" value="ECO:0007669"/>
    <property type="project" value="TreeGrafter"/>
</dbReference>
<evidence type="ECO:0000256" key="6">
    <source>
        <dbReference type="ARBA" id="ARBA00055169"/>
    </source>
</evidence>
<dbReference type="AlphaFoldDB" id="A0A3D9L6N4"/>
<dbReference type="Pfam" id="PF00899">
    <property type="entry name" value="ThiF"/>
    <property type="match status" value="1"/>
</dbReference>
<keyword evidence="15" id="KW-1185">Reference proteome</keyword>
<evidence type="ECO:0000256" key="4">
    <source>
        <dbReference type="ARBA" id="ARBA00022840"/>
    </source>
</evidence>
<keyword evidence="14" id="KW-0548">Nucleotidyltransferase</keyword>
<dbReference type="InterPro" id="IPR045886">
    <property type="entry name" value="ThiF/MoeB/HesA"/>
</dbReference>
<gene>
    <name evidence="14" type="ORF">C7460_103302</name>
</gene>
<comment type="catalytic activity">
    <reaction evidence="5">
        <text>[molybdopterin-synthase sulfur-carrier protein]-C-terminal Gly-Gly + ATP + H(+) = [molybdopterin-synthase sulfur-carrier protein]-C-terminal Gly-Gly-AMP + diphosphate</text>
        <dbReference type="Rhea" id="RHEA:43616"/>
        <dbReference type="Rhea" id="RHEA-COMP:12159"/>
        <dbReference type="Rhea" id="RHEA-COMP:12202"/>
        <dbReference type="ChEBI" id="CHEBI:15378"/>
        <dbReference type="ChEBI" id="CHEBI:30616"/>
        <dbReference type="ChEBI" id="CHEBI:33019"/>
        <dbReference type="ChEBI" id="CHEBI:90618"/>
        <dbReference type="ChEBI" id="CHEBI:90778"/>
        <dbReference type="EC" id="2.7.7.80"/>
    </reaction>
</comment>
<name>A0A3D9L6N4_MARFU</name>